<reference evidence="2" key="1">
    <citation type="submission" date="2021-12" db="EMBL/GenBank/DDBJ databases">
        <authorList>
            <person name="King R."/>
        </authorList>
    </citation>
    <scope>NUCLEOTIDE SEQUENCE</scope>
</reference>
<feature type="region of interest" description="Disordered" evidence="1">
    <location>
        <begin position="81"/>
        <end position="108"/>
    </location>
</feature>
<dbReference type="EMBL" id="OU963863">
    <property type="protein sequence ID" value="CAH0384640.1"/>
    <property type="molecule type" value="Genomic_DNA"/>
</dbReference>
<accession>A0A9P0EYQ8</accession>
<evidence type="ECO:0000313" key="3">
    <source>
        <dbReference type="Proteomes" id="UP001152759"/>
    </source>
</evidence>
<evidence type="ECO:0000313" key="2">
    <source>
        <dbReference type="EMBL" id="CAH0384640.1"/>
    </source>
</evidence>
<feature type="region of interest" description="Disordered" evidence="1">
    <location>
        <begin position="201"/>
        <end position="221"/>
    </location>
</feature>
<feature type="region of interest" description="Disordered" evidence="1">
    <location>
        <begin position="448"/>
        <end position="470"/>
    </location>
</feature>
<feature type="region of interest" description="Disordered" evidence="1">
    <location>
        <begin position="140"/>
        <end position="161"/>
    </location>
</feature>
<dbReference type="Proteomes" id="UP001152759">
    <property type="component" value="Chromosome 2"/>
</dbReference>
<keyword evidence="3" id="KW-1185">Reference proteome</keyword>
<sequence>MYPNTRNFRNRRPIIFNVRGQNPHGPRPNLVPNIPEQHVPPHLNQQVNMFVPNQLVPNEQPSPGLASVDERRFVLINHGHQSTSNLSAPPGFGSVQPNLGSSSSNDSSHMPYDALQVHHNVFNASPFDFQSQQNGFQHVNHANLASGPPPPAFQQSPSNVPSDQNLLLQELRNLSLSVTAQIENIKAEIPVIVQRELGQTSANRSGTCNSPVHPLSRATSSSSLASINPVTQNASSNSKRKTPFNLKALKELPKFNGNLDPVHPKEFISNVKCFRETQYASDDDLWYGMNSLLKDSALTWYQVYREEFRGDFEKFCTELVKYFWSKGLQNKLRSAILAPPQVEPTPGTYANYFLNYVKHAKYLDIPLDSSTVIAAISSHFPQNVQVALAQSNSETNDEVIATLQIFDQLSVKPRQGAVKSSSQQIPPGNQKANQQVFNQRSHVHQVNFDFSVPPPAAYEPLTSDQSDPQA</sequence>
<proteinExistence type="predicted"/>
<gene>
    <name evidence="2" type="ORF">BEMITA_LOCUS3942</name>
</gene>
<evidence type="ECO:0000256" key="1">
    <source>
        <dbReference type="SAM" id="MobiDB-lite"/>
    </source>
</evidence>
<name>A0A9P0EYQ8_BEMTA</name>
<organism evidence="2 3">
    <name type="scientific">Bemisia tabaci</name>
    <name type="common">Sweetpotato whitefly</name>
    <name type="synonym">Aleurodes tabaci</name>
    <dbReference type="NCBI Taxonomy" id="7038"/>
    <lineage>
        <taxon>Eukaryota</taxon>
        <taxon>Metazoa</taxon>
        <taxon>Ecdysozoa</taxon>
        <taxon>Arthropoda</taxon>
        <taxon>Hexapoda</taxon>
        <taxon>Insecta</taxon>
        <taxon>Pterygota</taxon>
        <taxon>Neoptera</taxon>
        <taxon>Paraneoptera</taxon>
        <taxon>Hemiptera</taxon>
        <taxon>Sternorrhyncha</taxon>
        <taxon>Aleyrodoidea</taxon>
        <taxon>Aleyrodidae</taxon>
        <taxon>Aleyrodinae</taxon>
        <taxon>Bemisia</taxon>
    </lineage>
</organism>
<feature type="compositionally biased region" description="Polar residues" evidence="1">
    <location>
        <begin position="201"/>
        <end position="210"/>
    </location>
</feature>
<dbReference type="AlphaFoldDB" id="A0A9P0EYQ8"/>
<protein>
    <submittedName>
        <fullName evidence="2">Uncharacterized protein</fullName>
    </submittedName>
</protein>